<dbReference type="AlphaFoldDB" id="A0A812WKY8"/>
<evidence type="ECO:0000313" key="2">
    <source>
        <dbReference type="Proteomes" id="UP000649617"/>
    </source>
</evidence>
<dbReference type="Proteomes" id="UP000649617">
    <property type="component" value="Unassembled WGS sequence"/>
</dbReference>
<proteinExistence type="predicted"/>
<comment type="caution">
    <text evidence="1">The sequence shown here is derived from an EMBL/GenBank/DDBJ whole genome shotgun (WGS) entry which is preliminary data.</text>
</comment>
<feature type="non-terminal residue" evidence="1">
    <location>
        <position position="146"/>
    </location>
</feature>
<accession>A0A812WKY8</accession>
<evidence type="ECO:0000313" key="1">
    <source>
        <dbReference type="EMBL" id="CAE7694468.1"/>
    </source>
</evidence>
<gene>
    <name evidence="1" type="ORF">SPIL2461_LOCUS19467</name>
</gene>
<sequence>VTLLDLGLSGCEAVGAIKCLEHLFKEMKSFAMENNLYLHMNASTRTILSWSSHADYPTGFWFKGADTVVVIKFLIWKYTGLLESVAERNNADYLNEILNCLNAANDFMSTLYRSGLFLSRLRLTRVVRVGKAMLSSYSLCARAAFH</sequence>
<feature type="non-terminal residue" evidence="1">
    <location>
        <position position="1"/>
    </location>
</feature>
<keyword evidence="2" id="KW-1185">Reference proteome</keyword>
<dbReference type="OrthoDB" id="442249at2759"/>
<protein>
    <submittedName>
        <fullName evidence="1">Uncharacterized protein</fullName>
    </submittedName>
</protein>
<name>A0A812WKY8_SYMPI</name>
<reference evidence="1" key="1">
    <citation type="submission" date="2021-02" db="EMBL/GenBank/DDBJ databases">
        <authorList>
            <person name="Dougan E. K."/>
            <person name="Rhodes N."/>
            <person name="Thang M."/>
            <person name="Chan C."/>
        </authorList>
    </citation>
    <scope>NUCLEOTIDE SEQUENCE</scope>
</reference>
<dbReference type="EMBL" id="CAJNIZ010044590">
    <property type="protein sequence ID" value="CAE7694468.1"/>
    <property type="molecule type" value="Genomic_DNA"/>
</dbReference>
<organism evidence="1 2">
    <name type="scientific">Symbiodinium pilosum</name>
    <name type="common">Dinoflagellate</name>
    <dbReference type="NCBI Taxonomy" id="2952"/>
    <lineage>
        <taxon>Eukaryota</taxon>
        <taxon>Sar</taxon>
        <taxon>Alveolata</taxon>
        <taxon>Dinophyceae</taxon>
        <taxon>Suessiales</taxon>
        <taxon>Symbiodiniaceae</taxon>
        <taxon>Symbiodinium</taxon>
    </lineage>
</organism>